<organism evidence="4 5">
    <name type="scientific">Goodfellowiella coeruleoviolacea</name>
    <dbReference type="NCBI Taxonomy" id="334858"/>
    <lineage>
        <taxon>Bacteria</taxon>
        <taxon>Bacillati</taxon>
        <taxon>Actinomycetota</taxon>
        <taxon>Actinomycetes</taxon>
        <taxon>Pseudonocardiales</taxon>
        <taxon>Pseudonocardiaceae</taxon>
        <taxon>Goodfellowiella</taxon>
    </lineage>
</organism>
<protein>
    <submittedName>
        <fullName evidence="4">N,N'-diacetylchitobiose transport system substrate-binding protein</fullName>
    </submittedName>
</protein>
<accession>A0AAE3GAN5</accession>
<evidence type="ECO:0000313" key="5">
    <source>
        <dbReference type="Proteomes" id="UP001206128"/>
    </source>
</evidence>
<keyword evidence="5" id="KW-1185">Reference proteome</keyword>
<dbReference type="Gene3D" id="3.40.190.10">
    <property type="entry name" value="Periplasmic binding protein-like II"/>
    <property type="match status" value="2"/>
</dbReference>
<reference evidence="4" key="1">
    <citation type="submission" date="2022-06" db="EMBL/GenBank/DDBJ databases">
        <title>Genomic Encyclopedia of Archaeal and Bacterial Type Strains, Phase II (KMG-II): from individual species to whole genera.</title>
        <authorList>
            <person name="Goeker M."/>
        </authorList>
    </citation>
    <scope>NUCLEOTIDE SEQUENCE</scope>
    <source>
        <strain evidence="4">DSM 43935</strain>
    </source>
</reference>
<dbReference type="PANTHER" id="PTHR30061:SF50">
    <property type="entry name" value="MALTOSE_MALTODEXTRIN-BINDING PERIPLASMIC PROTEIN"/>
    <property type="match status" value="1"/>
</dbReference>
<dbReference type="Pfam" id="PF01547">
    <property type="entry name" value="SBP_bac_1"/>
    <property type="match status" value="1"/>
</dbReference>
<evidence type="ECO:0000256" key="1">
    <source>
        <dbReference type="ARBA" id="ARBA00008520"/>
    </source>
</evidence>
<dbReference type="Proteomes" id="UP001206128">
    <property type="component" value="Unassembled WGS sequence"/>
</dbReference>
<evidence type="ECO:0000256" key="2">
    <source>
        <dbReference type="ARBA" id="ARBA00022448"/>
    </source>
</evidence>
<keyword evidence="2" id="KW-0813">Transport</keyword>
<dbReference type="AlphaFoldDB" id="A0AAE3GAN5"/>
<evidence type="ECO:0000256" key="3">
    <source>
        <dbReference type="ARBA" id="ARBA00022729"/>
    </source>
</evidence>
<dbReference type="PANTHER" id="PTHR30061">
    <property type="entry name" value="MALTOSE-BINDING PERIPLASMIC PROTEIN"/>
    <property type="match status" value="1"/>
</dbReference>
<gene>
    <name evidence="4" type="ORF">LX83_001626</name>
</gene>
<dbReference type="GO" id="GO:0015768">
    <property type="term" value="P:maltose transport"/>
    <property type="evidence" value="ECO:0007669"/>
    <property type="project" value="TreeGrafter"/>
</dbReference>
<evidence type="ECO:0000313" key="4">
    <source>
        <dbReference type="EMBL" id="MCP2164786.1"/>
    </source>
</evidence>
<dbReference type="GO" id="GO:0055052">
    <property type="term" value="C:ATP-binding cassette (ABC) transporter complex, substrate-binding subunit-containing"/>
    <property type="evidence" value="ECO:0007669"/>
    <property type="project" value="TreeGrafter"/>
</dbReference>
<keyword evidence="3" id="KW-0732">Signal</keyword>
<comment type="caution">
    <text evidence="4">The sequence shown here is derived from an EMBL/GenBank/DDBJ whole genome shotgun (WGS) entry which is preliminary data.</text>
</comment>
<name>A0AAE3GAN5_9PSEU</name>
<dbReference type="GO" id="GO:1901982">
    <property type="term" value="F:maltose binding"/>
    <property type="evidence" value="ECO:0007669"/>
    <property type="project" value="TreeGrafter"/>
</dbReference>
<comment type="similarity">
    <text evidence="1">Belongs to the bacterial solute-binding protein 1 family.</text>
</comment>
<sequence length="420" mass="43522">MALAATAAATLGVAACGTSGGGGNSAEGGTLTVWLMDGSASEEMISALNQEFEAAHPGVKVKYEVQAWNGIQDKLTTSLTSDNPPDIIELGNTQNPQFSSQDTLTDLTDSAKDFNQDKWIPGLAEAGKWNGKQYGIPFYAANRVVLYRTDLFQAAGITATPTSNAEWLDAIAKLKAANAADPDFQPLYLPGQYWYALTSFIWDQGGDLATGSGGSYTGALDTPQAQAGVEFYKQLVEASGTTAPKDNDEAHPQQADVYAAGKVGMWIGMPGELATAVKTDPSLKEKTSAFPIPSKDAGKTAPVFLGGSNLAIPASAAHVDAAKDWLKLLTSDKYQTQLAKGGFVPGADKDTTALAGDPVSAAMAKATAGGKATPVTPAWASIEAGQNPLKDMLTAVLTGAKTVPQATKDANDALTKALAK</sequence>
<proteinExistence type="inferred from homology"/>
<dbReference type="InterPro" id="IPR006059">
    <property type="entry name" value="SBP"/>
</dbReference>
<dbReference type="EMBL" id="JAMTCK010000003">
    <property type="protein sequence ID" value="MCP2164786.1"/>
    <property type="molecule type" value="Genomic_DNA"/>
</dbReference>
<dbReference type="SUPFAM" id="SSF53850">
    <property type="entry name" value="Periplasmic binding protein-like II"/>
    <property type="match status" value="1"/>
</dbReference>
<dbReference type="GO" id="GO:0042956">
    <property type="term" value="P:maltodextrin transmembrane transport"/>
    <property type="evidence" value="ECO:0007669"/>
    <property type="project" value="TreeGrafter"/>
</dbReference>